<reference evidence="3 4" key="1">
    <citation type="submission" date="2023-11" db="EMBL/GenBank/DDBJ databases">
        <authorList>
            <person name="Bao R."/>
        </authorList>
    </citation>
    <scope>NUCLEOTIDE SEQUENCE [LARGE SCALE GENOMIC DNA]</scope>
    <source>
        <strain evidence="3 4">PJ23</strain>
    </source>
</reference>
<feature type="region of interest" description="Disordered" evidence="1">
    <location>
        <begin position="32"/>
        <end position="76"/>
    </location>
</feature>
<proteinExistence type="predicted"/>
<sequence>MTPRLRLVLVTAALGLALSGCDTARSLNPFAEKEKALPGERRPVFAPGDPFAGPRRLPSPNSEAQSPTVPAASAPR</sequence>
<protein>
    <submittedName>
        <fullName evidence="3">Uncharacterized protein</fullName>
    </submittedName>
</protein>
<gene>
    <name evidence="3" type="ORF">SCD90_04085</name>
</gene>
<dbReference type="EMBL" id="JAXAFJ010000002">
    <property type="protein sequence ID" value="MDX6805236.1"/>
    <property type="molecule type" value="Genomic_DNA"/>
</dbReference>
<evidence type="ECO:0000256" key="2">
    <source>
        <dbReference type="SAM" id="SignalP"/>
    </source>
</evidence>
<name>A0ABU4RK72_9HYPH</name>
<comment type="caution">
    <text evidence="3">The sequence shown here is derived from an EMBL/GenBank/DDBJ whole genome shotgun (WGS) entry which is preliminary data.</text>
</comment>
<dbReference type="Proteomes" id="UP001274321">
    <property type="component" value="Unassembled WGS sequence"/>
</dbReference>
<dbReference type="PROSITE" id="PS51257">
    <property type="entry name" value="PROKAR_LIPOPROTEIN"/>
    <property type="match status" value="1"/>
</dbReference>
<accession>A0ABU4RK72</accession>
<feature type="signal peptide" evidence="2">
    <location>
        <begin position="1"/>
        <end position="24"/>
    </location>
</feature>
<feature type="compositionally biased region" description="Polar residues" evidence="1">
    <location>
        <begin position="59"/>
        <end position="68"/>
    </location>
</feature>
<keyword evidence="2" id="KW-0732">Signal</keyword>
<organism evidence="3 4">
    <name type="scientific">Terrihabitans rhizophilus</name>
    <dbReference type="NCBI Taxonomy" id="3092662"/>
    <lineage>
        <taxon>Bacteria</taxon>
        <taxon>Pseudomonadati</taxon>
        <taxon>Pseudomonadota</taxon>
        <taxon>Alphaproteobacteria</taxon>
        <taxon>Hyphomicrobiales</taxon>
        <taxon>Terrihabitans</taxon>
    </lineage>
</organism>
<feature type="compositionally biased region" description="Basic and acidic residues" evidence="1">
    <location>
        <begin position="32"/>
        <end position="43"/>
    </location>
</feature>
<evidence type="ECO:0000313" key="4">
    <source>
        <dbReference type="Proteomes" id="UP001274321"/>
    </source>
</evidence>
<evidence type="ECO:0000256" key="1">
    <source>
        <dbReference type="SAM" id="MobiDB-lite"/>
    </source>
</evidence>
<keyword evidence="4" id="KW-1185">Reference proteome</keyword>
<evidence type="ECO:0000313" key="3">
    <source>
        <dbReference type="EMBL" id="MDX6805236.1"/>
    </source>
</evidence>
<feature type="chain" id="PRO_5046708147" evidence="2">
    <location>
        <begin position="25"/>
        <end position="76"/>
    </location>
</feature>